<keyword evidence="3" id="KW-1185">Reference proteome</keyword>
<dbReference type="PIRSF" id="PIRSF017082">
    <property type="entry name" value="YflP"/>
    <property type="match status" value="1"/>
</dbReference>
<dbReference type="AlphaFoldDB" id="A0A7H0HLJ4"/>
<dbReference type="Gene3D" id="3.40.190.10">
    <property type="entry name" value="Periplasmic binding protein-like II"/>
    <property type="match status" value="1"/>
</dbReference>
<dbReference type="InterPro" id="IPR042100">
    <property type="entry name" value="Bug_dom1"/>
</dbReference>
<comment type="similarity">
    <text evidence="1">Belongs to the UPF0065 (bug) family.</text>
</comment>
<dbReference type="Gene3D" id="3.40.190.150">
    <property type="entry name" value="Bordetella uptake gene, domain 1"/>
    <property type="match status" value="1"/>
</dbReference>
<accession>A0A7H0HLJ4</accession>
<protein>
    <submittedName>
        <fullName evidence="2">Tripartite tricarboxylate transporter substrate binding protein</fullName>
    </submittedName>
</protein>
<dbReference type="RefSeq" id="WP_187738384.1">
    <property type="nucleotide sequence ID" value="NZ_CP060790.1"/>
</dbReference>
<dbReference type="Proteomes" id="UP000516057">
    <property type="component" value="Chromosome"/>
</dbReference>
<dbReference type="CDD" id="cd07012">
    <property type="entry name" value="PBP2_Bug_TTT"/>
    <property type="match status" value="1"/>
</dbReference>
<evidence type="ECO:0000256" key="1">
    <source>
        <dbReference type="ARBA" id="ARBA00006987"/>
    </source>
</evidence>
<dbReference type="EMBL" id="CP060790">
    <property type="protein sequence ID" value="QNP61410.1"/>
    <property type="molecule type" value="Genomic_DNA"/>
</dbReference>
<evidence type="ECO:0000313" key="3">
    <source>
        <dbReference type="Proteomes" id="UP000516057"/>
    </source>
</evidence>
<dbReference type="InterPro" id="IPR005064">
    <property type="entry name" value="BUG"/>
</dbReference>
<reference evidence="2 3" key="1">
    <citation type="submission" date="2020-08" db="EMBL/GenBank/DDBJ databases">
        <title>Genome sequence of Acidovorax monticola KACC 19171T.</title>
        <authorList>
            <person name="Hyun D.-W."/>
            <person name="Bae J.-W."/>
        </authorList>
    </citation>
    <scope>NUCLEOTIDE SEQUENCE [LARGE SCALE GENOMIC DNA]</scope>
    <source>
        <strain evidence="2 3">KACC 19171</strain>
    </source>
</reference>
<evidence type="ECO:0000313" key="2">
    <source>
        <dbReference type="EMBL" id="QNP61410.1"/>
    </source>
</evidence>
<organism evidence="2 3">
    <name type="scientific">Paenacidovorax monticola</name>
    <dbReference type="NCBI Taxonomy" id="1926868"/>
    <lineage>
        <taxon>Bacteria</taxon>
        <taxon>Pseudomonadati</taxon>
        <taxon>Pseudomonadota</taxon>
        <taxon>Betaproteobacteria</taxon>
        <taxon>Burkholderiales</taxon>
        <taxon>Comamonadaceae</taxon>
        <taxon>Paenacidovorax</taxon>
    </lineage>
</organism>
<sequence length="295" mass="31335">MTLVVPYPAGGPLDTSARIAAEGASAQLGKITVENKPGAGGGTGADLVAKAPKTANMVLMGAVATHAVNPWLYKSFPYDPIKDFKPLVLVARTPNVLVMNAEQAKRLDINTTTDLVKYLKSHPDQLQYGSGGNGSIGHIAAEMFKSLTNTRMAHHPFQGSSPALKALQAQQVALVFDNLASSLPLIQAGKLKALGVTSLGRDESLPNVPSINDEVQGFNVVTWFGLFAPASLPDADAQRYASAFSSAMQSPAGKEKFKKMGITPEELSLDGFARFVRSEHSKYGFLIKAAKIKIE</sequence>
<dbReference type="KEGG" id="amon:H9L24_18130"/>
<dbReference type="PANTHER" id="PTHR42928:SF5">
    <property type="entry name" value="BLR1237 PROTEIN"/>
    <property type="match status" value="1"/>
</dbReference>
<name>A0A7H0HLJ4_9BURK</name>
<dbReference type="PANTHER" id="PTHR42928">
    <property type="entry name" value="TRICARBOXYLATE-BINDING PROTEIN"/>
    <property type="match status" value="1"/>
</dbReference>
<gene>
    <name evidence="2" type="ORF">H9L24_18130</name>
</gene>
<dbReference type="Pfam" id="PF03401">
    <property type="entry name" value="TctC"/>
    <property type="match status" value="1"/>
</dbReference>
<dbReference type="SUPFAM" id="SSF53850">
    <property type="entry name" value="Periplasmic binding protein-like II"/>
    <property type="match status" value="1"/>
</dbReference>
<proteinExistence type="inferred from homology"/>